<evidence type="ECO:0000256" key="2">
    <source>
        <dbReference type="ARBA" id="ARBA00022559"/>
    </source>
</evidence>
<dbReference type="Pfam" id="PF20628">
    <property type="entry name" value="Dyp_perox_C"/>
    <property type="match status" value="1"/>
</dbReference>
<gene>
    <name evidence="9" type="ORF">I6N98_00520</name>
</gene>
<dbReference type="GO" id="GO:0005829">
    <property type="term" value="C:cytosol"/>
    <property type="evidence" value="ECO:0007669"/>
    <property type="project" value="TreeGrafter"/>
</dbReference>
<dbReference type="InterPro" id="IPR048328">
    <property type="entry name" value="Dyp_perox_C"/>
</dbReference>
<dbReference type="GO" id="GO:0004601">
    <property type="term" value="F:peroxidase activity"/>
    <property type="evidence" value="ECO:0007669"/>
    <property type="project" value="UniProtKB-KW"/>
</dbReference>
<evidence type="ECO:0000259" key="7">
    <source>
        <dbReference type="Pfam" id="PF04261"/>
    </source>
</evidence>
<comment type="cofactor">
    <cofactor evidence="1">
        <name>heme b</name>
        <dbReference type="ChEBI" id="CHEBI:60344"/>
    </cofactor>
</comment>
<keyword evidence="4" id="KW-0560">Oxidoreductase</keyword>
<evidence type="ECO:0000259" key="8">
    <source>
        <dbReference type="Pfam" id="PF20628"/>
    </source>
</evidence>
<accession>A0A7T4UQ82</accession>
<dbReference type="RefSeq" id="WP_198569890.1">
    <property type="nucleotide sequence ID" value="NZ_CP066167.1"/>
</dbReference>
<name>A0A7T4UQ82_9GAMM</name>
<feature type="domain" description="Dyp-type peroxidase C-terminal" evidence="8">
    <location>
        <begin position="141"/>
        <end position="301"/>
    </location>
</feature>
<keyword evidence="3" id="KW-0479">Metal-binding</keyword>
<keyword evidence="10" id="KW-1185">Reference proteome</keyword>
<evidence type="ECO:0000313" key="10">
    <source>
        <dbReference type="Proteomes" id="UP000596063"/>
    </source>
</evidence>
<comment type="similarity">
    <text evidence="6">Belongs to the DyP-type peroxidase family.</text>
</comment>
<dbReference type="GO" id="GO:0020037">
    <property type="term" value="F:heme binding"/>
    <property type="evidence" value="ECO:0007669"/>
    <property type="project" value="InterPro"/>
</dbReference>
<dbReference type="PANTHER" id="PTHR30521:SF0">
    <property type="entry name" value="DYP-TYPE PEROXIDASE FAMILY PROTEIN"/>
    <property type="match status" value="1"/>
</dbReference>
<evidence type="ECO:0000313" key="9">
    <source>
        <dbReference type="EMBL" id="QQD18396.1"/>
    </source>
</evidence>
<dbReference type="Pfam" id="PF04261">
    <property type="entry name" value="Dyp_perox_N"/>
    <property type="match status" value="1"/>
</dbReference>
<dbReference type="NCBIfam" id="TIGR01413">
    <property type="entry name" value="Dyp_perox_fam"/>
    <property type="match status" value="1"/>
</dbReference>
<dbReference type="PANTHER" id="PTHR30521">
    <property type="entry name" value="DEFERROCHELATASE/PEROXIDASE"/>
    <property type="match status" value="1"/>
</dbReference>
<evidence type="ECO:0000256" key="1">
    <source>
        <dbReference type="ARBA" id="ARBA00001970"/>
    </source>
</evidence>
<dbReference type="EMBL" id="CP066167">
    <property type="protein sequence ID" value="QQD18396.1"/>
    <property type="molecule type" value="Genomic_DNA"/>
</dbReference>
<dbReference type="SUPFAM" id="SSF54909">
    <property type="entry name" value="Dimeric alpha+beta barrel"/>
    <property type="match status" value="1"/>
</dbReference>
<evidence type="ECO:0000256" key="3">
    <source>
        <dbReference type="ARBA" id="ARBA00022723"/>
    </source>
</evidence>
<evidence type="ECO:0000256" key="6">
    <source>
        <dbReference type="ARBA" id="ARBA00025737"/>
    </source>
</evidence>
<proteinExistence type="inferred from homology"/>
<organism evidence="9 10">
    <name type="scientific">Spongiibacter nanhainus</name>
    <dbReference type="NCBI Taxonomy" id="2794344"/>
    <lineage>
        <taxon>Bacteria</taxon>
        <taxon>Pseudomonadati</taxon>
        <taxon>Pseudomonadota</taxon>
        <taxon>Gammaproteobacteria</taxon>
        <taxon>Cellvibrionales</taxon>
        <taxon>Spongiibacteraceae</taxon>
        <taxon>Spongiibacter</taxon>
    </lineage>
</organism>
<dbReference type="AlphaFoldDB" id="A0A7T4UQ82"/>
<dbReference type="Proteomes" id="UP000596063">
    <property type="component" value="Chromosome"/>
</dbReference>
<dbReference type="KEGG" id="snan:I6N98_00520"/>
<dbReference type="GO" id="GO:0046872">
    <property type="term" value="F:metal ion binding"/>
    <property type="evidence" value="ECO:0007669"/>
    <property type="project" value="UniProtKB-KW"/>
</dbReference>
<evidence type="ECO:0000256" key="4">
    <source>
        <dbReference type="ARBA" id="ARBA00023002"/>
    </source>
</evidence>
<dbReference type="InterPro" id="IPR006314">
    <property type="entry name" value="Dyp_peroxidase"/>
</dbReference>
<keyword evidence="5" id="KW-0408">Iron</keyword>
<dbReference type="PROSITE" id="PS51404">
    <property type="entry name" value="DYP_PEROXIDASE"/>
    <property type="match status" value="1"/>
</dbReference>
<reference evidence="9 10" key="1">
    <citation type="submission" date="2020-12" db="EMBL/GenBank/DDBJ databases">
        <authorList>
            <person name="Shan Y."/>
        </authorList>
    </citation>
    <scope>NUCLEOTIDE SEQUENCE [LARGE SCALE GENOMIC DNA]</scope>
    <source>
        <strain evidence="10">csc3.9</strain>
    </source>
</reference>
<dbReference type="InterPro" id="IPR011008">
    <property type="entry name" value="Dimeric_a/b-barrel"/>
</dbReference>
<dbReference type="InterPro" id="IPR048327">
    <property type="entry name" value="Dyp_perox_N"/>
</dbReference>
<sequence>MPTPQPGIFAERTHSHMLLEYQLKDGVDDASLCRALGAAVRGEGQTAEVTELTGQQSPVNVVWAFGADCWARLDGDAPKGLRSFAGAGKGDTVAPATQRDIFIWFHGDNHSANFDAALAAHRALTAVAEPLLDKNGFFYWDSRDLSGFVDGTENPEGDEQKEVALIPDGEPGAGGSYVFSQQWIHKLDAMHALSQADQEKMIGRTKLDSVELKGDAMPDNSHVSRSDVKVDGVGQKLYRRSVPYGGVTESGLYFLAFSRDIERYERILASMFGTSGDGVHDRLTEMSTPVTGSYWFAPSAEELSRIADF</sequence>
<keyword evidence="2 9" id="KW-0575">Peroxidase</keyword>
<evidence type="ECO:0000256" key="5">
    <source>
        <dbReference type="ARBA" id="ARBA00023004"/>
    </source>
</evidence>
<feature type="domain" description="Dyp-type peroxidase N-terminal" evidence="7">
    <location>
        <begin position="5"/>
        <end position="137"/>
    </location>
</feature>
<protein>
    <submittedName>
        <fullName evidence="9">Dyp-type peroxidase</fullName>
    </submittedName>
</protein>